<dbReference type="AlphaFoldDB" id="A0A0D0EY83"/>
<dbReference type="Proteomes" id="UP000198302">
    <property type="component" value="Unassembled WGS sequence"/>
</dbReference>
<dbReference type="Proteomes" id="UP000032061">
    <property type="component" value="Unassembled WGS sequence"/>
</dbReference>
<dbReference type="STRING" id="37752.IW18_14395"/>
<organism evidence="1 3">
    <name type="scientific">Flavobacterium hibernum</name>
    <dbReference type="NCBI Taxonomy" id="37752"/>
    <lineage>
        <taxon>Bacteria</taxon>
        <taxon>Pseudomonadati</taxon>
        <taxon>Bacteroidota</taxon>
        <taxon>Flavobacteriia</taxon>
        <taxon>Flavobacteriales</taxon>
        <taxon>Flavobacteriaceae</taxon>
        <taxon>Flavobacterium</taxon>
    </lineage>
</organism>
<reference evidence="2 4" key="2">
    <citation type="submission" date="2016-11" db="EMBL/GenBank/DDBJ databases">
        <title>Whole genomes of Flavobacteriaceae.</title>
        <authorList>
            <person name="Stine C."/>
            <person name="Li C."/>
            <person name="Tadesse D."/>
        </authorList>
    </citation>
    <scope>NUCLEOTIDE SEQUENCE [LARGE SCALE GENOMIC DNA]</scope>
    <source>
        <strain evidence="2 4">ATCC 51468</strain>
    </source>
</reference>
<dbReference type="EMBL" id="JPRK01000011">
    <property type="protein sequence ID" value="KIO52306.1"/>
    <property type="molecule type" value="Genomic_DNA"/>
</dbReference>
<evidence type="ECO:0000313" key="4">
    <source>
        <dbReference type="Proteomes" id="UP000198302"/>
    </source>
</evidence>
<dbReference type="EMBL" id="MUGX01000013">
    <property type="protein sequence ID" value="OXA87152.1"/>
    <property type="molecule type" value="Genomic_DNA"/>
</dbReference>
<reference evidence="1 3" key="1">
    <citation type="submission" date="2015-01" db="EMBL/GenBank/DDBJ databases">
        <title>Genome of Flavobacterium hibernum DSM 12611.</title>
        <authorList>
            <person name="Stropko S.J."/>
            <person name="Pipes S.E."/>
            <person name="Newman J.D."/>
        </authorList>
    </citation>
    <scope>NUCLEOTIDE SEQUENCE [LARGE SCALE GENOMIC DNA]</scope>
    <source>
        <strain evidence="1 3">DSM 12611</strain>
    </source>
</reference>
<protein>
    <recommendedName>
        <fullName evidence="5">Roadblock/LAMTOR2 domain-containing protein</fullName>
    </recommendedName>
</protein>
<evidence type="ECO:0000313" key="1">
    <source>
        <dbReference type="EMBL" id="KIO52306.1"/>
    </source>
</evidence>
<evidence type="ECO:0008006" key="5">
    <source>
        <dbReference type="Google" id="ProtNLM"/>
    </source>
</evidence>
<sequence length="126" mass="13891">MSNDFLNVFLNEMKTNVNGFIAVAVTEIESGLSYGNITVDPAFDPELAAAYNLEVVKAKLSAVKALNLKQDIEDILITLSNQIHIIDISPNKKFMIYLAADASKANLGMTRAILRKHKLELEKNLA</sequence>
<gene>
    <name evidence="2" type="ORF">B0A73_12645</name>
    <name evidence="1" type="ORF">IW18_14395</name>
</gene>
<proteinExistence type="predicted"/>
<evidence type="ECO:0000313" key="2">
    <source>
        <dbReference type="EMBL" id="OXA87152.1"/>
    </source>
</evidence>
<dbReference type="OrthoDB" id="572168at2"/>
<comment type="caution">
    <text evidence="1">The sequence shown here is derived from an EMBL/GenBank/DDBJ whole genome shotgun (WGS) entry which is preliminary data.</text>
</comment>
<accession>A0A0D0EY83</accession>
<evidence type="ECO:0000313" key="3">
    <source>
        <dbReference type="Proteomes" id="UP000032061"/>
    </source>
</evidence>
<name>A0A0D0EY83_9FLAO</name>
<dbReference type="RefSeq" id="WP_041518573.1">
    <property type="nucleotide sequence ID" value="NZ_JPRK01000011.1"/>
</dbReference>
<keyword evidence="4" id="KW-1185">Reference proteome</keyword>